<dbReference type="EMBL" id="JAUYZG010000025">
    <property type="protein sequence ID" value="KAK2867540.1"/>
    <property type="molecule type" value="Genomic_DNA"/>
</dbReference>
<feature type="region of interest" description="Disordered" evidence="1">
    <location>
        <begin position="127"/>
        <end position="178"/>
    </location>
</feature>
<sequence>MTLLRSQHRSLQCKYEIMTGVLRPSKQRAGMKRPRNEPYRVFDYQHVPMSVTTIPCDLASFRRTCSSPSSSSAALRQSREKPQSRHKSRSRGTQLRMEELMCIKKELTVIKSQIDELLDNLERMDPQSQELSGDGVAFSPLQGSVSSADDSSGSSPPLRTDRDTQSPQTADSSDEDRQHVNYYESDLLYIFQVQIPTAQADDTEFITGL</sequence>
<evidence type="ECO:0000313" key="3">
    <source>
        <dbReference type="Proteomes" id="UP001187343"/>
    </source>
</evidence>
<feature type="compositionally biased region" description="Low complexity" evidence="1">
    <location>
        <begin position="66"/>
        <end position="76"/>
    </location>
</feature>
<protein>
    <recommendedName>
        <fullName evidence="4">RNA-binding Raly-like protein</fullName>
    </recommendedName>
</protein>
<comment type="caution">
    <text evidence="2">The sequence shown here is derived from an EMBL/GenBank/DDBJ whole genome shotgun (WGS) entry which is preliminary data.</text>
</comment>
<feature type="region of interest" description="Disordered" evidence="1">
    <location>
        <begin position="66"/>
        <end position="95"/>
    </location>
</feature>
<name>A0AA88TI09_9TELE</name>
<evidence type="ECO:0000256" key="1">
    <source>
        <dbReference type="SAM" id="MobiDB-lite"/>
    </source>
</evidence>
<keyword evidence="3" id="KW-1185">Reference proteome</keyword>
<dbReference type="AlphaFoldDB" id="A0AA88TI09"/>
<reference evidence="2" key="1">
    <citation type="submission" date="2023-08" db="EMBL/GenBank/DDBJ databases">
        <title>Chromosome-level Genome Assembly of mud carp (Cirrhinus molitorella).</title>
        <authorList>
            <person name="Liu H."/>
        </authorList>
    </citation>
    <scope>NUCLEOTIDE SEQUENCE</scope>
    <source>
        <strain evidence="2">Prfri</strain>
        <tissue evidence="2">Muscle</tissue>
    </source>
</reference>
<feature type="compositionally biased region" description="Low complexity" evidence="1">
    <location>
        <begin position="143"/>
        <end position="155"/>
    </location>
</feature>
<organism evidence="2 3">
    <name type="scientific">Cirrhinus molitorella</name>
    <name type="common">mud carp</name>
    <dbReference type="NCBI Taxonomy" id="172907"/>
    <lineage>
        <taxon>Eukaryota</taxon>
        <taxon>Metazoa</taxon>
        <taxon>Chordata</taxon>
        <taxon>Craniata</taxon>
        <taxon>Vertebrata</taxon>
        <taxon>Euteleostomi</taxon>
        <taxon>Actinopterygii</taxon>
        <taxon>Neopterygii</taxon>
        <taxon>Teleostei</taxon>
        <taxon>Ostariophysi</taxon>
        <taxon>Cypriniformes</taxon>
        <taxon>Cyprinidae</taxon>
        <taxon>Labeoninae</taxon>
        <taxon>Labeonini</taxon>
        <taxon>Cirrhinus</taxon>
    </lineage>
</organism>
<proteinExistence type="predicted"/>
<accession>A0AA88TI09</accession>
<evidence type="ECO:0000313" key="2">
    <source>
        <dbReference type="EMBL" id="KAK2867540.1"/>
    </source>
</evidence>
<gene>
    <name evidence="2" type="ORF">Q8A67_025657</name>
</gene>
<evidence type="ECO:0008006" key="4">
    <source>
        <dbReference type="Google" id="ProtNLM"/>
    </source>
</evidence>
<dbReference type="Proteomes" id="UP001187343">
    <property type="component" value="Unassembled WGS sequence"/>
</dbReference>